<dbReference type="FunFam" id="1.20.5.490:FF:000002">
    <property type="entry name" value="TSC22 domain family, member 1"/>
    <property type="match status" value="1"/>
</dbReference>
<dbReference type="PANTHER" id="PTHR46745:SF1">
    <property type="entry name" value="TSC22 DOMAIN FAMILY PROTEIN 1"/>
    <property type="match status" value="1"/>
</dbReference>
<dbReference type="GO" id="GO:0008284">
    <property type="term" value="P:positive regulation of cell population proliferation"/>
    <property type="evidence" value="ECO:0007669"/>
    <property type="project" value="TreeGrafter"/>
</dbReference>
<feature type="coiled-coil region" evidence="2">
    <location>
        <begin position="72"/>
        <end position="106"/>
    </location>
</feature>
<keyword evidence="2" id="KW-0175">Coiled coil</keyword>
<gene>
    <name evidence="4" type="ORF">ILUMI_23280</name>
</gene>
<dbReference type="GO" id="GO:0005634">
    <property type="term" value="C:nucleus"/>
    <property type="evidence" value="ECO:0007669"/>
    <property type="project" value="TreeGrafter"/>
</dbReference>
<evidence type="ECO:0000256" key="3">
    <source>
        <dbReference type="SAM" id="MobiDB-lite"/>
    </source>
</evidence>
<protein>
    <submittedName>
        <fullName evidence="4">Uncharacterized protein</fullName>
    </submittedName>
</protein>
<accession>A0A8K0C927</accession>
<dbReference type="PANTHER" id="PTHR46745">
    <property type="entry name" value="TSC22 DOMAIN FAMILY PROTEIN 1"/>
    <property type="match status" value="1"/>
</dbReference>
<comment type="similarity">
    <text evidence="1">Belongs to the TSC-22/Dip/Bun family.</text>
</comment>
<evidence type="ECO:0000256" key="2">
    <source>
        <dbReference type="SAM" id="Coils"/>
    </source>
</evidence>
<proteinExistence type="inferred from homology"/>
<keyword evidence="5" id="KW-1185">Reference proteome</keyword>
<dbReference type="Gene3D" id="1.20.5.490">
    <property type="entry name" value="Single helix bin"/>
    <property type="match status" value="1"/>
</dbReference>
<dbReference type="Pfam" id="PF01166">
    <property type="entry name" value="TSC22"/>
    <property type="match status" value="1"/>
</dbReference>
<sequence length="141" mass="15448">MATAHRRPVLSPPQGPYPATLPRLQPDLDFNDTTLFAVYCFIKNFVGAANNTSAVIDTKIEQAMDLVKSHLMYTVREEVEVLKERISELLDRINQLEMENSFLKANASPEVLHALTTRLPHGDAQGNKPSTTGADGGAASK</sequence>
<reference evidence="4" key="1">
    <citation type="submission" date="2019-08" db="EMBL/GenBank/DDBJ databases">
        <title>The genome of the North American firefly Photinus pyralis.</title>
        <authorList>
            <consortium name="Photinus pyralis genome working group"/>
            <person name="Fallon T.R."/>
            <person name="Sander Lower S.E."/>
            <person name="Weng J.-K."/>
        </authorList>
    </citation>
    <scope>NUCLEOTIDE SEQUENCE</scope>
    <source>
        <strain evidence="4">TRF0915ILg1</strain>
        <tissue evidence="4">Whole body</tissue>
    </source>
</reference>
<dbReference type="CDD" id="cd21936">
    <property type="entry name" value="ZIP_TSC22D"/>
    <property type="match status" value="1"/>
</dbReference>
<comment type="caution">
    <text evidence="4">The sequence shown here is derived from an EMBL/GenBank/DDBJ whole genome shotgun (WGS) entry which is preliminary data.</text>
</comment>
<dbReference type="GO" id="GO:0006357">
    <property type="term" value="P:regulation of transcription by RNA polymerase II"/>
    <property type="evidence" value="ECO:0007669"/>
    <property type="project" value="InterPro"/>
</dbReference>
<dbReference type="GO" id="GO:0005829">
    <property type="term" value="C:cytosol"/>
    <property type="evidence" value="ECO:0007669"/>
    <property type="project" value="TreeGrafter"/>
</dbReference>
<dbReference type="EMBL" id="VTPC01090585">
    <property type="protein sequence ID" value="KAF2882894.1"/>
    <property type="molecule type" value="Genomic_DNA"/>
</dbReference>
<dbReference type="Proteomes" id="UP000801492">
    <property type="component" value="Unassembled WGS sequence"/>
</dbReference>
<dbReference type="SUPFAM" id="SSF58026">
    <property type="entry name" value="Delta-sleep-inducing peptide immunoreactive peptide"/>
    <property type="match status" value="1"/>
</dbReference>
<evidence type="ECO:0000313" key="4">
    <source>
        <dbReference type="EMBL" id="KAF2882894.1"/>
    </source>
</evidence>
<dbReference type="InterPro" id="IPR000580">
    <property type="entry name" value="TSC22/Bun"/>
</dbReference>
<name>A0A8K0C927_IGNLU</name>
<organism evidence="4 5">
    <name type="scientific">Ignelater luminosus</name>
    <name type="common">Cucubano</name>
    <name type="synonym">Pyrophorus luminosus</name>
    <dbReference type="NCBI Taxonomy" id="2038154"/>
    <lineage>
        <taxon>Eukaryota</taxon>
        <taxon>Metazoa</taxon>
        <taxon>Ecdysozoa</taxon>
        <taxon>Arthropoda</taxon>
        <taxon>Hexapoda</taxon>
        <taxon>Insecta</taxon>
        <taxon>Pterygota</taxon>
        <taxon>Neoptera</taxon>
        <taxon>Endopterygota</taxon>
        <taxon>Coleoptera</taxon>
        <taxon>Polyphaga</taxon>
        <taxon>Elateriformia</taxon>
        <taxon>Elateroidea</taxon>
        <taxon>Elateridae</taxon>
        <taxon>Agrypninae</taxon>
        <taxon>Pyrophorini</taxon>
        <taxon>Ignelater</taxon>
    </lineage>
</organism>
<evidence type="ECO:0000256" key="1">
    <source>
        <dbReference type="ARBA" id="ARBA00007908"/>
    </source>
</evidence>
<evidence type="ECO:0000313" key="5">
    <source>
        <dbReference type="Proteomes" id="UP000801492"/>
    </source>
</evidence>
<dbReference type="GO" id="GO:0043066">
    <property type="term" value="P:negative regulation of apoptotic process"/>
    <property type="evidence" value="ECO:0007669"/>
    <property type="project" value="TreeGrafter"/>
</dbReference>
<dbReference type="AlphaFoldDB" id="A0A8K0C927"/>
<dbReference type="OrthoDB" id="8961796at2759"/>
<feature type="region of interest" description="Disordered" evidence="3">
    <location>
        <begin position="119"/>
        <end position="141"/>
    </location>
</feature>